<dbReference type="SUPFAM" id="SSF51338">
    <property type="entry name" value="Composite domain of metallo-dependent hydrolases"/>
    <property type="match status" value="1"/>
</dbReference>
<dbReference type="InterPro" id="IPR011059">
    <property type="entry name" value="Metal-dep_hydrolase_composite"/>
</dbReference>
<dbReference type="Gene3D" id="3.10.310.70">
    <property type="match status" value="1"/>
</dbReference>
<dbReference type="InterPro" id="IPR013108">
    <property type="entry name" value="Amidohydro_3"/>
</dbReference>
<dbReference type="HOGENOM" id="CLU_009942_8_0_9"/>
<reference evidence="2 3" key="1">
    <citation type="journal article" date="2012" name="BMC Microbiol.">
        <title>Complete genome sequence of Enterococcus faecium strain TX16 and comparative genomic analysis of Enterococcus faecium genomes.</title>
        <authorList>
            <person name="Qin X."/>
            <person name="Galloway-Pena J.R."/>
            <person name="Sillanpaa J."/>
            <person name="Hyeob Roh J."/>
            <person name="Nallapareddy S.R."/>
            <person name="Chowdhury S."/>
            <person name="Bourgogne A."/>
            <person name="Choudhury T."/>
            <person name="Munzy D.M."/>
            <person name="Buhay C.J."/>
            <person name="Ding Y."/>
            <person name="Dugan-Rocha S."/>
            <person name="Liu W."/>
            <person name="Kovar C."/>
            <person name="Sodergren E."/>
            <person name="Highlander S."/>
            <person name="Petrosino J.F."/>
            <person name="Worley K.C."/>
            <person name="Gibbs R.A."/>
            <person name="Weinstock G.M."/>
            <person name="Murray B.E."/>
        </authorList>
    </citation>
    <scope>NUCLEOTIDE SEQUENCE [LARGE SCALE GENOMIC DNA]</scope>
    <source>
        <strain evidence="3">ATCC BAA-472 / TX0016 / DO</strain>
        <plasmid evidence="2">2</plasmid>
    </source>
</reference>
<dbReference type="Pfam" id="PF07969">
    <property type="entry name" value="Amidohydro_3"/>
    <property type="match status" value="1"/>
</dbReference>
<feature type="domain" description="Amidohydrolase 3" evidence="1">
    <location>
        <begin position="74"/>
        <end position="536"/>
    </location>
</feature>
<organism evidence="2 3">
    <name type="scientific">Enterococcus faecium (strain ATCC BAA-472 / TX0016 / DO)</name>
    <dbReference type="NCBI Taxonomy" id="333849"/>
    <lineage>
        <taxon>Bacteria</taxon>
        <taxon>Bacillati</taxon>
        <taxon>Bacillota</taxon>
        <taxon>Bacilli</taxon>
        <taxon>Lactobacillales</taxon>
        <taxon>Enterococcaceae</taxon>
        <taxon>Enterococcus</taxon>
    </lineage>
</organism>
<dbReference type="Proteomes" id="UP000005269">
    <property type="component" value="Plasmid 2"/>
</dbReference>
<name>I3U5X8_ENTFD</name>
<dbReference type="AlphaFoldDB" id="I3U5X8"/>
<protein>
    <submittedName>
        <fullName evidence="2">Metal-dependent hydrolase</fullName>
    </submittedName>
</protein>
<evidence type="ECO:0000259" key="1">
    <source>
        <dbReference type="Pfam" id="PF07969"/>
    </source>
</evidence>
<geneLocation type="plasmid" evidence="2 3">
    <name>2</name>
</geneLocation>
<sequence length="548" mass="62011">MLYLIQLISPIVIKENKFIKRMVLMKKQRKIVIRSSKIYTKKGFSPESGYIFIEGNIIKSITKENPISDEDVTFIDCKNGLVTAGNVDSHCFFSGHAMNFIGEDFSDVQTSNDLFTKLSHLTNLEDNKAIILGHDLPQKFTNSKYAKKLNKLFPDIPTVIMASGAETCLLNSAAESRFNFTSQTCYPEAYWRLLHYVFSDKKFIKPLFVSYMKFLNSRGITAIKEMGFDDFYGFTDILKELEESSDLSLRVNFMSQPVSEKMNIDYAKKMSALFTGDAIRFSGFNKMTDGSISEMKGDLKQPYTNNSEITNIEKIDWNEIERDLKIADNHGFRFSLHAQGDGAVSKTVSLMEKCQTDINGKLLNRHSITDLELTEKDDLKKMGDLGIIAEIYPQITSLYDNPLAKVKQIKEYVGPRAKYYWNRKEMINNNIILSCGTDLPLLYDDIPESIFNACGGYFTDDSFQFNSNNCLNVSELIDAWTSGGAYNLGLEDKIGTLEAGKLADIVIYSDDLFSIPIKNVKQAKVVTTIYDGKIVFKDDSVIINSNTK</sequence>
<keyword evidence="2" id="KW-0614">Plasmid</keyword>
<accession>I3U5X8</accession>
<evidence type="ECO:0000313" key="2">
    <source>
        <dbReference type="EMBL" id="AFK60416.1"/>
    </source>
</evidence>
<dbReference type="Gene3D" id="2.30.40.10">
    <property type="entry name" value="Urease, subunit C, domain 1"/>
    <property type="match status" value="1"/>
</dbReference>
<dbReference type="InterPro" id="IPR032466">
    <property type="entry name" value="Metal_Hydrolase"/>
</dbReference>
<dbReference type="EMBL" id="CP003585">
    <property type="protein sequence ID" value="AFK60416.1"/>
    <property type="molecule type" value="Genomic_DNA"/>
</dbReference>
<gene>
    <name evidence="2" type="ORF">HMPREF0351_12792</name>
</gene>
<keyword evidence="3" id="KW-1185">Reference proteome</keyword>
<dbReference type="PANTHER" id="PTHR22642:SF2">
    <property type="entry name" value="PROTEIN LONG AFTER FAR-RED 3"/>
    <property type="match status" value="1"/>
</dbReference>
<dbReference type="Gene3D" id="3.20.20.140">
    <property type="entry name" value="Metal-dependent hydrolases"/>
    <property type="match status" value="1"/>
</dbReference>
<dbReference type="GO" id="GO:0016810">
    <property type="term" value="F:hydrolase activity, acting on carbon-nitrogen (but not peptide) bonds"/>
    <property type="evidence" value="ECO:0007669"/>
    <property type="project" value="InterPro"/>
</dbReference>
<dbReference type="PANTHER" id="PTHR22642">
    <property type="entry name" value="IMIDAZOLONEPROPIONASE"/>
    <property type="match status" value="1"/>
</dbReference>
<evidence type="ECO:0000313" key="3">
    <source>
        <dbReference type="Proteomes" id="UP000005269"/>
    </source>
</evidence>
<dbReference type="KEGG" id="efu:HMPREF0351_12792"/>
<dbReference type="SUPFAM" id="SSF51556">
    <property type="entry name" value="Metallo-dependent hydrolases"/>
    <property type="match status" value="1"/>
</dbReference>
<keyword evidence="2" id="KW-0378">Hydrolase</keyword>
<proteinExistence type="predicted"/>